<dbReference type="Proteomes" id="UP001234216">
    <property type="component" value="Unassembled WGS sequence"/>
</dbReference>
<reference evidence="1" key="1">
    <citation type="submission" date="2023-07" db="EMBL/GenBank/DDBJ databases">
        <title>Comparative genomics of wheat-associated soil bacteria to identify genetic determinants of phenazine resistance.</title>
        <authorList>
            <person name="Mouncey N."/>
        </authorList>
    </citation>
    <scope>NUCLEOTIDE SEQUENCE</scope>
    <source>
        <strain evidence="1">V4I22</strain>
    </source>
</reference>
<protein>
    <submittedName>
        <fullName evidence="1">Uncharacterized protein</fullName>
    </submittedName>
</protein>
<dbReference type="AlphaFoldDB" id="A0AAW8FRY7"/>
<comment type="caution">
    <text evidence="1">The sequence shown here is derived from an EMBL/GenBank/DDBJ whole genome shotgun (WGS) entry which is preliminary data.</text>
</comment>
<evidence type="ECO:0000313" key="1">
    <source>
        <dbReference type="EMBL" id="MDQ0912917.1"/>
    </source>
</evidence>
<name>A0AAW8FRY7_9ACTN</name>
<accession>A0AAW8FRY7</accession>
<proteinExistence type="predicted"/>
<organism evidence="1 2">
    <name type="scientific">Streptomyces canus</name>
    <dbReference type="NCBI Taxonomy" id="58343"/>
    <lineage>
        <taxon>Bacteria</taxon>
        <taxon>Bacillati</taxon>
        <taxon>Actinomycetota</taxon>
        <taxon>Actinomycetes</taxon>
        <taxon>Kitasatosporales</taxon>
        <taxon>Streptomycetaceae</taxon>
        <taxon>Streptomyces</taxon>
        <taxon>Streptomyces aurantiacus group</taxon>
    </lineage>
</organism>
<gene>
    <name evidence="1" type="ORF">QFZ22_008902</name>
</gene>
<dbReference type="EMBL" id="JAUSZV010000005">
    <property type="protein sequence ID" value="MDQ0912917.1"/>
    <property type="molecule type" value="Genomic_DNA"/>
</dbReference>
<sequence>MNVCERAGRSPLPLSGADQAGLVGDDDELGAVAGAEFGMARLTAVLTVTGVTKRRSALSSWGRPVDTRDTALRSRGVSVAGRPGAARSSAGGWAVMRAMRLLVAVGAAGFRPTR</sequence>
<evidence type="ECO:0000313" key="2">
    <source>
        <dbReference type="Proteomes" id="UP001234216"/>
    </source>
</evidence>